<evidence type="ECO:0000256" key="1">
    <source>
        <dbReference type="SAM" id="Phobius"/>
    </source>
</evidence>
<dbReference type="AlphaFoldDB" id="A0A7W3YDK3"/>
<sequence>MAPLVQLNLALILFLPWFLVVGTLFWLFPRTPRPRGRALFDAMALLASVLAFLVAIHWAHAIADPAYGPMWRQVLATAVGYGAYLAVMAAAFLWRRRWLRGVAREVAT</sequence>
<keyword evidence="1" id="KW-1133">Transmembrane helix</keyword>
<accession>A0A7W3YDK3</accession>
<keyword evidence="3" id="KW-1185">Reference proteome</keyword>
<keyword evidence="1" id="KW-0812">Transmembrane</keyword>
<organism evidence="2 3">
    <name type="scientific">Marilutibacter penaei</name>
    <dbReference type="NCBI Taxonomy" id="2759900"/>
    <lineage>
        <taxon>Bacteria</taxon>
        <taxon>Pseudomonadati</taxon>
        <taxon>Pseudomonadota</taxon>
        <taxon>Gammaproteobacteria</taxon>
        <taxon>Lysobacterales</taxon>
        <taxon>Lysobacteraceae</taxon>
        <taxon>Marilutibacter</taxon>
    </lineage>
</organism>
<feature type="transmembrane region" description="Helical" evidence="1">
    <location>
        <begin position="71"/>
        <end position="94"/>
    </location>
</feature>
<gene>
    <name evidence="2" type="ORF">H4F99_05200</name>
</gene>
<comment type="caution">
    <text evidence="2">The sequence shown here is derived from an EMBL/GenBank/DDBJ whole genome shotgun (WGS) entry which is preliminary data.</text>
</comment>
<dbReference type="RefSeq" id="WP_182668668.1">
    <property type="nucleotide sequence ID" value="NZ_JACHTE010000003.1"/>
</dbReference>
<protein>
    <recommendedName>
        <fullName evidence="4">Transmembrane protein</fullName>
    </recommendedName>
</protein>
<evidence type="ECO:0000313" key="3">
    <source>
        <dbReference type="Proteomes" id="UP000552587"/>
    </source>
</evidence>
<reference evidence="2 3" key="1">
    <citation type="submission" date="2020-07" db="EMBL/GenBank/DDBJ databases">
        <authorList>
            <person name="Xu S."/>
            <person name="Li A."/>
        </authorList>
    </citation>
    <scope>NUCLEOTIDE SEQUENCE [LARGE SCALE GENOMIC DNA]</scope>
    <source>
        <strain evidence="2 3">SG-8</strain>
    </source>
</reference>
<feature type="transmembrane region" description="Helical" evidence="1">
    <location>
        <begin position="6"/>
        <end position="27"/>
    </location>
</feature>
<proteinExistence type="predicted"/>
<dbReference type="Proteomes" id="UP000552587">
    <property type="component" value="Unassembled WGS sequence"/>
</dbReference>
<dbReference type="EMBL" id="JACHTE010000003">
    <property type="protein sequence ID" value="MBB1087884.1"/>
    <property type="molecule type" value="Genomic_DNA"/>
</dbReference>
<evidence type="ECO:0000313" key="2">
    <source>
        <dbReference type="EMBL" id="MBB1087884.1"/>
    </source>
</evidence>
<keyword evidence="1" id="KW-0472">Membrane</keyword>
<name>A0A7W3YDK3_9GAMM</name>
<evidence type="ECO:0008006" key="4">
    <source>
        <dbReference type="Google" id="ProtNLM"/>
    </source>
</evidence>
<feature type="transmembrane region" description="Helical" evidence="1">
    <location>
        <begin position="39"/>
        <end position="59"/>
    </location>
</feature>